<feature type="compositionally biased region" description="Polar residues" evidence="1">
    <location>
        <begin position="389"/>
        <end position="415"/>
    </location>
</feature>
<dbReference type="Proteomes" id="UP001623660">
    <property type="component" value="Unassembled WGS sequence"/>
</dbReference>
<evidence type="ECO:0000259" key="3">
    <source>
        <dbReference type="Pfam" id="PF13386"/>
    </source>
</evidence>
<evidence type="ECO:0000313" key="5">
    <source>
        <dbReference type="Proteomes" id="UP001623660"/>
    </source>
</evidence>
<feature type="domain" description="Urease accessory protein UreH-like transmembrane" evidence="3">
    <location>
        <begin position="30"/>
        <end position="233"/>
    </location>
</feature>
<dbReference type="InterPro" id="IPR008972">
    <property type="entry name" value="Cupredoxin"/>
</dbReference>
<dbReference type="PANTHER" id="PTHR42208:SF1">
    <property type="entry name" value="HEAVY METAL TRANSPORTER"/>
    <property type="match status" value="1"/>
</dbReference>
<evidence type="ECO:0000256" key="2">
    <source>
        <dbReference type="SAM" id="Phobius"/>
    </source>
</evidence>
<sequence length="588" mass="64370">MDNHLLLFLKDLFYLKYLPSLGNNASFSLIFLFGILTSIHCIGMCGGIVLTQCINRNEAKIVSKKLSKNTFLPIAIYNIGRVISYTIIGGVVGGIGQVLTLSGIFKGIIPIIGGIFMIIMAINLLGIFPVLRYLNISMPKFVVNRIVEKNSSTSPLIVGLLTGLMPCGPLQMIQLYALSTRSAIYGAASAFIFTLGTIPGLFAFGTFSAIISKKFSRYILKFSAALVIVLGIVMIGRGLALTGVVFPAFLDSNSKTNNYTASVVQGNIQTVTTSIGQDYFPPIQVTKGIKVKWTINVDKSVYSDCNNAIRIPVYNIKKKFVIGNNTVEFTPDREGEFIYTCWMGMIKSKIKVVPNGGLKKVSNSSSLTSSTKQVADSSTQVSKSTSQKENSAVSSTKNENNVSMSNTVNDVGNSDNKPESILEWFKDKLTPGGNESAKRQQKTQTWVGWIFDRDCIGINPVKHTKACNIMGSCYASGLGIIPYIEGKSFDTYKAMRDFVVFDGESKIVAKSFIESLPENWRTNITIKVTGYPVNNIPTNKDETNVPEEDSSKVDHYLSGIHITSIEAYYIEGISTNKLPSPNIIFPKK</sequence>
<dbReference type="Pfam" id="PF13386">
    <property type="entry name" value="DsbD_2"/>
    <property type="match status" value="1"/>
</dbReference>
<feature type="compositionally biased region" description="Low complexity" evidence="1">
    <location>
        <begin position="362"/>
        <end position="388"/>
    </location>
</feature>
<evidence type="ECO:0000313" key="4">
    <source>
        <dbReference type="EMBL" id="MFL0196764.1"/>
    </source>
</evidence>
<gene>
    <name evidence="4" type="ORF">ACJDU8_14540</name>
</gene>
<feature type="transmembrane region" description="Helical" evidence="2">
    <location>
        <begin position="25"/>
        <end position="50"/>
    </location>
</feature>
<keyword evidence="2" id="KW-0812">Transmembrane</keyword>
<reference evidence="4 5" key="1">
    <citation type="submission" date="2024-11" db="EMBL/GenBank/DDBJ databases">
        <authorList>
            <person name="Heng Y.C."/>
            <person name="Lim A.C.H."/>
            <person name="Lee J.K.Y."/>
            <person name="Kittelmann S."/>
        </authorList>
    </citation>
    <scope>NUCLEOTIDE SEQUENCE [LARGE SCALE GENOMIC DNA]</scope>
    <source>
        <strain evidence="4 5">WILCCON 0269</strain>
    </source>
</reference>
<dbReference type="Gene3D" id="2.60.40.420">
    <property type="entry name" value="Cupredoxins - blue copper proteins"/>
    <property type="match status" value="1"/>
</dbReference>
<evidence type="ECO:0000256" key="1">
    <source>
        <dbReference type="SAM" id="MobiDB-lite"/>
    </source>
</evidence>
<dbReference type="EMBL" id="JBJHZX010000021">
    <property type="protein sequence ID" value="MFL0196764.1"/>
    <property type="molecule type" value="Genomic_DNA"/>
</dbReference>
<feature type="transmembrane region" description="Helical" evidence="2">
    <location>
        <begin position="71"/>
        <end position="96"/>
    </location>
</feature>
<feature type="transmembrane region" description="Helical" evidence="2">
    <location>
        <begin position="108"/>
        <end position="134"/>
    </location>
</feature>
<dbReference type="InterPro" id="IPR039447">
    <property type="entry name" value="UreH-like_TM_dom"/>
</dbReference>
<keyword evidence="5" id="KW-1185">Reference proteome</keyword>
<dbReference type="RefSeq" id="WP_406792871.1">
    <property type="nucleotide sequence ID" value="NZ_JBJHZX010000021.1"/>
</dbReference>
<keyword evidence="2" id="KW-0472">Membrane</keyword>
<name>A0ABW8SNL9_9CLOT</name>
<feature type="region of interest" description="Disordered" evidence="1">
    <location>
        <begin position="361"/>
        <end position="416"/>
    </location>
</feature>
<comment type="caution">
    <text evidence="4">The sequence shown here is derived from an EMBL/GenBank/DDBJ whole genome shotgun (WGS) entry which is preliminary data.</text>
</comment>
<accession>A0ABW8SNL9</accession>
<protein>
    <submittedName>
        <fullName evidence="4">Sulfite exporter TauE/SafE family protein</fullName>
    </submittedName>
</protein>
<keyword evidence="2" id="KW-1133">Transmembrane helix</keyword>
<feature type="transmembrane region" description="Helical" evidence="2">
    <location>
        <begin position="222"/>
        <end position="250"/>
    </location>
</feature>
<organism evidence="4 5">
    <name type="scientific">Candidatus Clostridium eludens</name>
    <dbReference type="NCBI Taxonomy" id="3381663"/>
    <lineage>
        <taxon>Bacteria</taxon>
        <taxon>Bacillati</taxon>
        <taxon>Bacillota</taxon>
        <taxon>Clostridia</taxon>
        <taxon>Eubacteriales</taxon>
        <taxon>Clostridiaceae</taxon>
        <taxon>Clostridium</taxon>
    </lineage>
</organism>
<dbReference type="SUPFAM" id="SSF49503">
    <property type="entry name" value="Cupredoxins"/>
    <property type="match status" value="1"/>
</dbReference>
<dbReference type="PANTHER" id="PTHR42208">
    <property type="entry name" value="HEAVY METAL TRANSPORTER-RELATED"/>
    <property type="match status" value="1"/>
</dbReference>
<proteinExistence type="predicted"/>
<feature type="transmembrane region" description="Helical" evidence="2">
    <location>
        <begin position="155"/>
        <end position="177"/>
    </location>
</feature>
<feature type="transmembrane region" description="Helical" evidence="2">
    <location>
        <begin position="183"/>
        <end position="210"/>
    </location>
</feature>